<gene>
    <name evidence="2" type="ORF">CGL2_10954044</name>
</gene>
<reference evidence="2" key="2">
    <citation type="journal article" date="2008" name="PLoS Biol.">
        <title>Population genomic analysis of strain variation in Leptospirillum group II bacteria involved in acid mine drainage formation.</title>
        <authorList>
            <person name="Simmons S.L."/>
            <person name="Dibartolo G."/>
            <person name="Denef V.J."/>
            <person name="Goltsman D.S."/>
            <person name="Thelen M.P."/>
            <person name="Banfield J.F."/>
        </authorList>
    </citation>
    <scope>NUCLEOTIDE SEQUENCE [LARGE SCALE GENOMIC DNA]</scope>
</reference>
<proteinExistence type="predicted"/>
<sequence>MFRTIPGPVLSARRTSFSRVRDDRQKATGPENESGYSPHLSRVDPPGHHPSRSESWSDRDRDIIFGRTRRLSTRPAFGRPMSGAWDDPGQQSQNKNFSRQRIEPAIFCSFCMSGRTHFISGRQNQWNIQCPAAPARTTNIITIIPFSCPHIPVRALQESFEHMTDIFKSS</sequence>
<evidence type="ECO:0000313" key="2">
    <source>
        <dbReference type="EMBL" id="EDZ38491.1"/>
    </source>
</evidence>
<evidence type="ECO:0000256" key="1">
    <source>
        <dbReference type="SAM" id="MobiDB-lite"/>
    </source>
</evidence>
<dbReference type="AlphaFoldDB" id="B6AQH0"/>
<organism evidence="2">
    <name type="scientific">Leptospirillum sp. Group II '5-way CG'</name>
    <dbReference type="NCBI Taxonomy" id="419541"/>
    <lineage>
        <taxon>Bacteria</taxon>
        <taxon>Pseudomonadati</taxon>
        <taxon>Nitrospirota</taxon>
        <taxon>Nitrospiria</taxon>
        <taxon>Nitrospirales</taxon>
        <taxon>Nitrospiraceae</taxon>
        <taxon>Leptospirillum</taxon>
    </lineage>
</organism>
<feature type="compositionally biased region" description="Basic and acidic residues" evidence="1">
    <location>
        <begin position="41"/>
        <end position="64"/>
    </location>
</feature>
<dbReference type="EMBL" id="DS995261">
    <property type="protein sequence ID" value="EDZ38491.1"/>
    <property type="molecule type" value="Genomic_DNA"/>
</dbReference>
<name>B6AQH0_9BACT</name>
<protein>
    <submittedName>
        <fullName evidence="2">Uncharacterized protein</fullName>
    </submittedName>
</protein>
<reference evidence="2" key="1">
    <citation type="journal article" date="2004" name="Nature">
        <title>Community structure and metabolism through reconstruction of microbial genomes from the environment.</title>
        <authorList>
            <person name="Tyson G.W."/>
            <person name="Chapman J."/>
            <person name="Hugenholtz P."/>
            <person name="Allen E.E."/>
            <person name="Ram R.J."/>
            <person name="Richardson P.M."/>
            <person name="Solovyev V.V."/>
            <person name="Rubin E.M."/>
            <person name="Rokhsar D.S."/>
            <person name="Banfield J.F."/>
        </authorList>
    </citation>
    <scope>NUCLEOTIDE SEQUENCE [LARGE SCALE GENOMIC DNA]</scope>
</reference>
<accession>B6AQH0</accession>
<feature type="region of interest" description="Disordered" evidence="1">
    <location>
        <begin position="1"/>
        <end position="97"/>
    </location>
</feature>